<name>A0A223HZU6_THETR</name>
<dbReference type="RefSeq" id="WP_094397467.1">
    <property type="nucleotide sequence ID" value="NZ_CP016893.1"/>
</dbReference>
<evidence type="ECO:0000313" key="1">
    <source>
        <dbReference type="EMBL" id="AST57959.1"/>
    </source>
</evidence>
<sequence>MAKKKKAVPSEEVKRIFEEIEKLSDDDFNILKDMVDEKWFDEHFKFDEEEFKKLIDEFNADIDFN</sequence>
<dbReference type="AlphaFoldDB" id="A0A223HZU6"/>
<dbReference type="EMBL" id="CP016893">
    <property type="protein sequence ID" value="AST57959.1"/>
    <property type="molecule type" value="Genomic_DNA"/>
</dbReference>
<organism evidence="1 2">
    <name type="scientific">Thermoanaerobacterium thermosaccharolyticum</name>
    <name type="common">Clostridium thermosaccharolyticum</name>
    <dbReference type="NCBI Taxonomy" id="1517"/>
    <lineage>
        <taxon>Bacteria</taxon>
        <taxon>Bacillati</taxon>
        <taxon>Bacillota</taxon>
        <taxon>Clostridia</taxon>
        <taxon>Thermoanaerobacterales</taxon>
        <taxon>Thermoanaerobacteraceae</taxon>
        <taxon>Thermoanaerobacterium</taxon>
    </lineage>
</organism>
<accession>A0A223HZU6</accession>
<protein>
    <submittedName>
        <fullName evidence="1">NLI interacting factor family</fullName>
    </submittedName>
</protein>
<dbReference type="Proteomes" id="UP000214975">
    <property type="component" value="Chromosome"/>
</dbReference>
<reference evidence="1 2" key="1">
    <citation type="submission" date="2016-08" db="EMBL/GenBank/DDBJ databases">
        <title>A novel genetic cassette of butanologenic Thermoanaerobacterium thermosaccharolyticum that directly convert cellulose to butanol.</title>
        <authorList>
            <person name="Li T."/>
            <person name="He J."/>
        </authorList>
    </citation>
    <scope>NUCLEOTIDE SEQUENCE [LARGE SCALE GENOMIC DNA]</scope>
    <source>
        <strain evidence="1 2">TG57</strain>
    </source>
</reference>
<gene>
    <name evidence="1" type="ORF">Thert_02007</name>
</gene>
<evidence type="ECO:0000313" key="2">
    <source>
        <dbReference type="Proteomes" id="UP000214975"/>
    </source>
</evidence>
<proteinExistence type="predicted"/>